<evidence type="ECO:0000313" key="2">
    <source>
        <dbReference type="Proteomes" id="UP001060215"/>
    </source>
</evidence>
<name>A0ACC0HRI3_9ERIC</name>
<accession>A0ACC0HRI3</accession>
<proteinExistence type="predicted"/>
<dbReference type="Proteomes" id="UP001060215">
    <property type="component" value="Chromosome 4"/>
</dbReference>
<keyword evidence="2" id="KW-1185">Reference proteome</keyword>
<reference evidence="1 2" key="1">
    <citation type="journal article" date="2022" name="Plant J.">
        <title>Chromosome-level genome of Camellia lanceoleosa provides a valuable resource for understanding genome evolution and self-incompatibility.</title>
        <authorList>
            <person name="Gong W."/>
            <person name="Xiao S."/>
            <person name="Wang L."/>
            <person name="Liao Z."/>
            <person name="Chang Y."/>
            <person name="Mo W."/>
            <person name="Hu G."/>
            <person name="Li W."/>
            <person name="Zhao G."/>
            <person name="Zhu H."/>
            <person name="Hu X."/>
            <person name="Ji K."/>
            <person name="Xiang X."/>
            <person name="Song Q."/>
            <person name="Yuan D."/>
            <person name="Jin S."/>
            <person name="Zhang L."/>
        </authorList>
    </citation>
    <scope>NUCLEOTIDE SEQUENCE [LARGE SCALE GENOMIC DNA]</scope>
    <source>
        <strain evidence="1">SQ_2022a</strain>
    </source>
</reference>
<organism evidence="1 2">
    <name type="scientific">Camellia lanceoleosa</name>
    <dbReference type="NCBI Taxonomy" id="1840588"/>
    <lineage>
        <taxon>Eukaryota</taxon>
        <taxon>Viridiplantae</taxon>
        <taxon>Streptophyta</taxon>
        <taxon>Embryophyta</taxon>
        <taxon>Tracheophyta</taxon>
        <taxon>Spermatophyta</taxon>
        <taxon>Magnoliopsida</taxon>
        <taxon>eudicotyledons</taxon>
        <taxon>Gunneridae</taxon>
        <taxon>Pentapetalae</taxon>
        <taxon>asterids</taxon>
        <taxon>Ericales</taxon>
        <taxon>Theaceae</taxon>
        <taxon>Camellia</taxon>
    </lineage>
</organism>
<gene>
    <name evidence="1" type="ORF">LOK49_LG05G02036</name>
</gene>
<dbReference type="EMBL" id="CM045761">
    <property type="protein sequence ID" value="KAI8015533.1"/>
    <property type="molecule type" value="Genomic_DNA"/>
</dbReference>
<sequence>MPALSSTMTECKIVSWVKAEGDKLSKGESDMDVDTFYDGFLAAIIVDEAAVASAIALLAETQSEIAQAKSKATTSSPSPPPSPVSDSPPAVEIAAASKAPAAEGGKRIVASPYANVELGGVEGSGPMGRICR</sequence>
<comment type="caution">
    <text evidence="1">The sequence shown here is derived from an EMBL/GenBank/DDBJ whole genome shotgun (WGS) entry which is preliminary data.</text>
</comment>
<evidence type="ECO:0000313" key="1">
    <source>
        <dbReference type="EMBL" id="KAI8015533.1"/>
    </source>
</evidence>
<protein>
    <submittedName>
        <fullName evidence="1">Uncharacterized protein</fullName>
    </submittedName>
</protein>